<evidence type="ECO:0000313" key="3">
    <source>
        <dbReference type="EMBL" id="OGY55054.1"/>
    </source>
</evidence>
<dbReference type="AlphaFoldDB" id="A0A1G1YRX9"/>
<reference evidence="3 4" key="1">
    <citation type="journal article" date="2016" name="Nat. Commun.">
        <title>Thousands of microbial genomes shed light on interconnected biogeochemical processes in an aquifer system.</title>
        <authorList>
            <person name="Anantharaman K."/>
            <person name="Brown C.T."/>
            <person name="Hug L.A."/>
            <person name="Sharon I."/>
            <person name="Castelle C.J."/>
            <person name="Probst A.J."/>
            <person name="Thomas B.C."/>
            <person name="Singh A."/>
            <person name="Wilkins M.J."/>
            <person name="Karaoz U."/>
            <person name="Brodie E.L."/>
            <person name="Williams K.H."/>
            <person name="Hubbard S.S."/>
            <person name="Banfield J.F."/>
        </authorList>
    </citation>
    <scope>NUCLEOTIDE SEQUENCE [LARGE SCALE GENOMIC DNA]</scope>
</reference>
<dbReference type="EMBL" id="MHIP01000015">
    <property type="protein sequence ID" value="OGY55054.1"/>
    <property type="molecule type" value="Genomic_DNA"/>
</dbReference>
<dbReference type="Gene3D" id="3.40.50.300">
    <property type="entry name" value="P-loop containing nucleotide triphosphate hydrolases"/>
    <property type="match status" value="1"/>
</dbReference>
<dbReference type="PANTHER" id="PTHR32039:SF7">
    <property type="entry name" value="COMPETENCE PROTEIN COMM"/>
    <property type="match status" value="1"/>
</dbReference>
<dbReference type="PANTHER" id="PTHR32039">
    <property type="entry name" value="MAGNESIUM-CHELATASE SUBUNIT CHLI"/>
    <property type="match status" value="1"/>
</dbReference>
<name>A0A1G1YRX9_9BACT</name>
<dbReference type="GO" id="GO:0005524">
    <property type="term" value="F:ATP binding"/>
    <property type="evidence" value="ECO:0007669"/>
    <property type="project" value="InterPro"/>
</dbReference>
<protein>
    <submittedName>
        <fullName evidence="3">Magnesium chelatase</fullName>
    </submittedName>
</protein>
<comment type="similarity">
    <text evidence="1">Belongs to the Mg-chelatase subunits D/I family. ComM subfamily.</text>
</comment>
<sequence>MLIKVRSAANSGLEAIGVDVEVSVSNRGLPSFDIVGLASKAVEESKERVRSAISNSRMEFPQRKITVNLAPADILKEGSFYDLPIAVGIMASVLGCEIPKDSLFFGELSLDGSLRHTRGAVLMALFAKEQGLKNIFVPFPSANEAAIIKGVHVYAIENLAQLAGFLLGKAMLRPVVYEEGHIANIEDIEFDMAEVLGQEYAKRAIEIAAAGAHNILMIGSPGSGKTMLARALPGILPHLNEEESLEVTKLYSVAGSMPPHASLITVRPFRSPHHTISQIGLTGGGQKPHPGEVSLAHRGVLFLDEFNEFPRSVLEALRQPIEDGVLTISRSRERVTYPCRFMLVASSNPCPCGYLGHSKKPCVCSPREVKKYRKRASGPILDRIDLHVEVPEVDIEKFAENQRASLLSEPSSAIRERIAVCRRKQAARFEGEPFDSAQGRHIFTNGEMKNSHIKKHAKLTREAELIFTRAGLQYQLSARSYMKLIKISRTIADLANAEQIERSHALEALQYRPKAYELD</sequence>
<feature type="domain" description="AAA+ ATPase" evidence="2">
    <location>
        <begin position="211"/>
        <end position="394"/>
    </location>
</feature>
<dbReference type="Pfam" id="PF13335">
    <property type="entry name" value="Mg_chelatase_C"/>
    <property type="match status" value="1"/>
</dbReference>
<evidence type="ECO:0000313" key="4">
    <source>
        <dbReference type="Proteomes" id="UP000176512"/>
    </source>
</evidence>
<dbReference type="CDD" id="cd00009">
    <property type="entry name" value="AAA"/>
    <property type="match status" value="1"/>
</dbReference>
<dbReference type="Pfam" id="PF13541">
    <property type="entry name" value="ChlI"/>
    <property type="match status" value="1"/>
</dbReference>
<dbReference type="NCBIfam" id="TIGR00368">
    <property type="entry name" value="YifB family Mg chelatase-like AAA ATPase"/>
    <property type="match status" value="1"/>
</dbReference>
<dbReference type="Pfam" id="PF01078">
    <property type="entry name" value="Mg_chelatase"/>
    <property type="match status" value="1"/>
</dbReference>
<dbReference type="SUPFAM" id="SSF52540">
    <property type="entry name" value="P-loop containing nucleoside triphosphate hydrolases"/>
    <property type="match status" value="1"/>
</dbReference>
<dbReference type="SMART" id="SM00382">
    <property type="entry name" value="AAA"/>
    <property type="match status" value="1"/>
</dbReference>
<dbReference type="InterPro" id="IPR027417">
    <property type="entry name" value="P-loop_NTPase"/>
</dbReference>
<dbReference type="Proteomes" id="UP000176512">
    <property type="component" value="Unassembled WGS sequence"/>
</dbReference>
<evidence type="ECO:0000259" key="2">
    <source>
        <dbReference type="SMART" id="SM00382"/>
    </source>
</evidence>
<gene>
    <name evidence="3" type="ORF">A3A24_00695</name>
</gene>
<proteinExistence type="inferred from homology"/>
<dbReference type="InterPro" id="IPR004482">
    <property type="entry name" value="Mg_chelat-rel"/>
</dbReference>
<comment type="caution">
    <text evidence="3">The sequence shown here is derived from an EMBL/GenBank/DDBJ whole genome shotgun (WGS) entry which is preliminary data.</text>
</comment>
<dbReference type="InterPro" id="IPR000523">
    <property type="entry name" value="Mg_chelatse_chII-like_cat_dom"/>
</dbReference>
<organism evidence="3 4">
    <name type="scientific">Candidatus Buchananbacteria bacterium RIFCSPLOWO2_01_FULL_46_12</name>
    <dbReference type="NCBI Taxonomy" id="1797546"/>
    <lineage>
        <taxon>Bacteria</taxon>
        <taxon>Candidatus Buchananiibacteriota</taxon>
    </lineage>
</organism>
<dbReference type="InterPro" id="IPR014721">
    <property type="entry name" value="Ribsml_uS5_D2-typ_fold_subgr"/>
</dbReference>
<dbReference type="InterPro" id="IPR020568">
    <property type="entry name" value="Ribosomal_Su5_D2-typ_SF"/>
</dbReference>
<dbReference type="InterPro" id="IPR003593">
    <property type="entry name" value="AAA+_ATPase"/>
</dbReference>
<dbReference type="InterPro" id="IPR025158">
    <property type="entry name" value="Mg_chelat-rel_C"/>
</dbReference>
<accession>A0A1G1YRX9</accession>
<dbReference type="InterPro" id="IPR045006">
    <property type="entry name" value="CHLI-like"/>
</dbReference>
<dbReference type="Gene3D" id="3.30.230.10">
    <property type="match status" value="1"/>
</dbReference>
<evidence type="ECO:0000256" key="1">
    <source>
        <dbReference type="ARBA" id="ARBA00006354"/>
    </source>
</evidence>
<dbReference type="SUPFAM" id="SSF54211">
    <property type="entry name" value="Ribosomal protein S5 domain 2-like"/>
    <property type="match status" value="1"/>
</dbReference>